<comment type="caution">
    <text evidence="2">The sequence shown here is derived from an EMBL/GenBank/DDBJ whole genome shotgun (WGS) entry which is preliminary data.</text>
</comment>
<dbReference type="AlphaFoldDB" id="A0AA40C1Q8"/>
<dbReference type="SUPFAM" id="SSF53474">
    <property type="entry name" value="alpha/beta-Hydrolases"/>
    <property type="match status" value="1"/>
</dbReference>
<organism evidence="2 3">
    <name type="scientific">Bombardia bombarda</name>
    <dbReference type="NCBI Taxonomy" id="252184"/>
    <lineage>
        <taxon>Eukaryota</taxon>
        <taxon>Fungi</taxon>
        <taxon>Dikarya</taxon>
        <taxon>Ascomycota</taxon>
        <taxon>Pezizomycotina</taxon>
        <taxon>Sordariomycetes</taxon>
        <taxon>Sordariomycetidae</taxon>
        <taxon>Sordariales</taxon>
        <taxon>Lasiosphaeriaceae</taxon>
        <taxon>Bombardia</taxon>
    </lineage>
</organism>
<evidence type="ECO:0000313" key="3">
    <source>
        <dbReference type="Proteomes" id="UP001174934"/>
    </source>
</evidence>
<dbReference type="PANTHER" id="PTHR33840:SF1">
    <property type="entry name" value="TLE1 PHOSPHOLIPASE DOMAIN-CONTAINING PROTEIN"/>
    <property type="match status" value="1"/>
</dbReference>
<sequence length="573" mass="63273">MASTSKSAGIPKKRLIICCDGTWMNSDTGYKKPTLWNPVGKLQTPSNVTRLSRSLRRICNDGKIQIIEYQSGVGTSGSIGDLLSGGAFGLGISENIRAAYSFICANYCDGDQIILLGFSRGAFTARSIAGMVSDLGLLTRSGMEYFYPIYKDMQNWRTPDYEDPFPGVPFDNKPTGEGAGAKYRQMLIDRGLTRVYEGGGKGPMIKIRAVAVFDTVGSLGVPNVGILAKLGLYRSTKEFRFYDTALSDRIEYAFQALALDEHRLPFAPSVWERTAANKGATDLRQVWFPGNHGNIGGGWADSGIANISFAWMMDQLASIGVEFDEASIERIFTQLERYYRDEAKKKDSKIPHMSSDPIRSDSVVASQEELEGDDGPLCGDLFSSLTATIKHWAMEPIYENNVPIRPWSLGALKGSQGKMAKYTGYDMRLPGLYKKPDPETGGPTTAFLEDTNERVHSSVRVRLALKGLGLNDEAVWSAPALKGKWHLQKTTERFADPIPHTVATWEPQRPLSALDGDRGRWIWEYCGPEKDAPPDRILVEEPLGPFERQLLRLAGGTPNVYEFAEGITVEGFN</sequence>
<accession>A0AA40C1Q8</accession>
<dbReference type="EMBL" id="JAULSR010000004">
    <property type="protein sequence ID" value="KAK0621278.1"/>
    <property type="molecule type" value="Genomic_DNA"/>
</dbReference>
<keyword evidence="3" id="KW-1185">Reference proteome</keyword>
<proteinExistence type="predicted"/>
<dbReference type="PANTHER" id="PTHR33840">
    <property type="match status" value="1"/>
</dbReference>
<dbReference type="Pfam" id="PF09994">
    <property type="entry name" value="T6SS_Tle1-like_cat"/>
    <property type="match status" value="1"/>
</dbReference>
<evidence type="ECO:0000259" key="1">
    <source>
        <dbReference type="Pfam" id="PF09994"/>
    </source>
</evidence>
<dbReference type="Proteomes" id="UP001174934">
    <property type="component" value="Unassembled WGS sequence"/>
</dbReference>
<protein>
    <recommendedName>
        <fullName evidence="1">T6SS Phospholipase effector Tle1-like catalytic domain-containing protein</fullName>
    </recommendedName>
</protein>
<feature type="domain" description="T6SS Phospholipase effector Tle1-like catalytic" evidence="1">
    <location>
        <begin position="13"/>
        <end position="315"/>
    </location>
</feature>
<evidence type="ECO:0000313" key="2">
    <source>
        <dbReference type="EMBL" id="KAK0621278.1"/>
    </source>
</evidence>
<dbReference type="InterPro" id="IPR029058">
    <property type="entry name" value="AB_hydrolase_fold"/>
</dbReference>
<reference evidence="2" key="1">
    <citation type="submission" date="2023-06" db="EMBL/GenBank/DDBJ databases">
        <title>Genome-scale phylogeny and comparative genomics of the fungal order Sordariales.</title>
        <authorList>
            <consortium name="Lawrence Berkeley National Laboratory"/>
            <person name="Hensen N."/>
            <person name="Bonometti L."/>
            <person name="Westerberg I."/>
            <person name="Brannstrom I.O."/>
            <person name="Guillou S."/>
            <person name="Cros-Aarteil S."/>
            <person name="Calhoun S."/>
            <person name="Haridas S."/>
            <person name="Kuo A."/>
            <person name="Mondo S."/>
            <person name="Pangilinan J."/>
            <person name="Riley R."/>
            <person name="LaButti K."/>
            <person name="Andreopoulos B."/>
            <person name="Lipzen A."/>
            <person name="Chen C."/>
            <person name="Yanf M."/>
            <person name="Daum C."/>
            <person name="Ng V."/>
            <person name="Clum A."/>
            <person name="Steindorff A."/>
            <person name="Ohm R."/>
            <person name="Martin F."/>
            <person name="Silar P."/>
            <person name="Natvig D."/>
            <person name="Lalanne C."/>
            <person name="Gautier V."/>
            <person name="Ament-velasquez S.L."/>
            <person name="Kruys A."/>
            <person name="Hutchinson M.I."/>
            <person name="Powell A.J."/>
            <person name="Barry K."/>
            <person name="Miller A.N."/>
            <person name="Grigoriev I.V."/>
            <person name="Debuchy R."/>
            <person name="Gladieux P."/>
            <person name="Thoren M.H."/>
            <person name="Johannesson H."/>
        </authorList>
    </citation>
    <scope>NUCLEOTIDE SEQUENCE</scope>
    <source>
        <strain evidence="2">SMH3391-2</strain>
    </source>
</reference>
<name>A0AA40C1Q8_9PEZI</name>
<dbReference type="InterPro" id="IPR018712">
    <property type="entry name" value="Tle1-like_cat"/>
</dbReference>
<gene>
    <name evidence="2" type="ORF">B0T17DRAFT_591195</name>
</gene>